<dbReference type="GO" id="GO:0055085">
    <property type="term" value="P:transmembrane transport"/>
    <property type="evidence" value="ECO:0007669"/>
    <property type="project" value="InterPro"/>
</dbReference>
<keyword evidence="6 10" id="KW-0812">Transmembrane</keyword>
<evidence type="ECO:0000256" key="4">
    <source>
        <dbReference type="ARBA" id="ARBA00022475"/>
    </source>
</evidence>
<dbReference type="InterPro" id="IPR035906">
    <property type="entry name" value="MetI-like_sf"/>
</dbReference>
<evidence type="ECO:0000256" key="10">
    <source>
        <dbReference type="RuleBase" id="RU363032"/>
    </source>
</evidence>
<dbReference type="CDD" id="cd06261">
    <property type="entry name" value="TM_PBP2"/>
    <property type="match status" value="1"/>
</dbReference>
<dbReference type="Proteomes" id="UP000219573">
    <property type="component" value="Unassembled WGS sequence"/>
</dbReference>
<dbReference type="PROSITE" id="PS50928">
    <property type="entry name" value="ABC_TM1"/>
    <property type="match status" value="1"/>
</dbReference>
<organism evidence="12 13">
    <name type="scientific">Orenia metallireducens</name>
    <dbReference type="NCBI Taxonomy" id="1413210"/>
    <lineage>
        <taxon>Bacteria</taxon>
        <taxon>Bacillati</taxon>
        <taxon>Bacillota</taxon>
        <taxon>Clostridia</taxon>
        <taxon>Halanaerobiales</taxon>
        <taxon>Halobacteroidaceae</taxon>
        <taxon>Orenia</taxon>
    </lineage>
</organism>
<feature type="domain" description="ABC transmembrane type-1" evidence="11">
    <location>
        <begin position="69"/>
        <end position="282"/>
    </location>
</feature>
<dbReference type="EMBL" id="OBDZ01000017">
    <property type="protein sequence ID" value="SNY33938.1"/>
    <property type="molecule type" value="Genomic_DNA"/>
</dbReference>
<evidence type="ECO:0000256" key="9">
    <source>
        <dbReference type="ARBA" id="ARBA00040780"/>
    </source>
</evidence>
<feature type="transmembrane region" description="Helical" evidence="10">
    <location>
        <begin position="201"/>
        <end position="226"/>
    </location>
</feature>
<dbReference type="OrthoDB" id="9788108at2"/>
<keyword evidence="13" id="KW-1185">Reference proteome</keyword>
<keyword evidence="5" id="KW-0997">Cell inner membrane</keyword>
<dbReference type="SUPFAM" id="SSF161098">
    <property type="entry name" value="MetI-like"/>
    <property type="match status" value="1"/>
</dbReference>
<evidence type="ECO:0000256" key="2">
    <source>
        <dbReference type="ARBA" id="ARBA00011557"/>
    </source>
</evidence>
<dbReference type="PANTHER" id="PTHR43227:SF9">
    <property type="entry name" value="SN-GLYCEROL-3-PHOSPHATE TRANSPORT SYSTEM PERMEASE PROTEIN UGPA"/>
    <property type="match status" value="1"/>
</dbReference>
<evidence type="ECO:0000256" key="3">
    <source>
        <dbReference type="ARBA" id="ARBA00022448"/>
    </source>
</evidence>
<dbReference type="PANTHER" id="PTHR43227">
    <property type="entry name" value="BLL4140 PROTEIN"/>
    <property type="match status" value="1"/>
</dbReference>
<comment type="subcellular location">
    <subcellularLocation>
        <location evidence="1">Cell inner membrane</location>
        <topology evidence="1">Multi-pass membrane protein</topology>
    </subcellularLocation>
    <subcellularLocation>
        <location evidence="10">Cell membrane</location>
        <topology evidence="10">Multi-pass membrane protein</topology>
    </subcellularLocation>
</comment>
<keyword evidence="3 10" id="KW-0813">Transport</keyword>
<evidence type="ECO:0000256" key="5">
    <source>
        <dbReference type="ARBA" id="ARBA00022519"/>
    </source>
</evidence>
<gene>
    <name evidence="12" type="ORF">SAMN06265827_11788</name>
</gene>
<accession>A0A285HDY4</accession>
<feature type="transmembrane region" description="Helical" evidence="10">
    <location>
        <begin position="12"/>
        <end position="30"/>
    </location>
</feature>
<evidence type="ECO:0000256" key="7">
    <source>
        <dbReference type="ARBA" id="ARBA00022989"/>
    </source>
</evidence>
<dbReference type="RefSeq" id="WP_097018382.1">
    <property type="nucleotide sequence ID" value="NZ_OBDZ01000017.1"/>
</dbReference>
<name>A0A285HDY4_9FIRM</name>
<dbReference type="InterPro" id="IPR000515">
    <property type="entry name" value="MetI-like"/>
</dbReference>
<dbReference type="GO" id="GO:0005886">
    <property type="term" value="C:plasma membrane"/>
    <property type="evidence" value="ECO:0007669"/>
    <property type="project" value="UniProtKB-SubCell"/>
</dbReference>
<sequence>MQVKFRSKALPYLLLLPSIIVSLLFLYYPALKTFVLSLYKTAFMGMRKIFVGGSNFIELFTSIEYLQSILISCFFAVGVVVIGLTLSLFIAVLSNQDIRGGRLYCLGFIWPYALSPAIAGVIWLFMFNPTAGIINYLTDLLWGISPDWVSNKHLALLMVIGAAVWKNLGYNIVFYLAALQNIPQEILEAAEMDGANSLQKFFLITFDFLKPTTLFLVIMNLIYSFFDTFGIIDILTKGGPVNATTTMIYKLYIDAFQNYKTGFAAAQSIILFIMVMGLTIAQFKWSDSKIDYGS</sequence>
<protein>
    <recommendedName>
        <fullName evidence="9">sn-glycerol-3-phosphate transport system permease protein UgpA</fullName>
    </recommendedName>
</protein>
<reference evidence="13" key="1">
    <citation type="submission" date="2017-09" db="EMBL/GenBank/DDBJ databases">
        <authorList>
            <person name="Varghese N."/>
            <person name="Submissions S."/>
        </authorList>
    </citation>
    <scope>NUCLEOTIDE SEQUENCE [LARGE SCALE GENOMIC DNA]</scope>
    <source>
        <strain evidence="13">MSL47</strain>
    </source>
</reference>
<feature type="transmembrane region" description="Helical" evidence="10">
    <location>
        <begin position="103"/>
        <end position="126"/>
    </location>
</feature>
<evidence type="ECO:0000256" key="8">
    <source>
        <dbReference type="ARBA" id="ARBA00023136"/>
    </source>
</evidence>
<feature type="transmembrane region" description="Helical" evidence="10">
    <location>
        <begin position="69"/>
        <end position="91"/>
    </location>
</feature>
<keyword evidence="7 10" id="KW-1133">Transmembrane helix</keyword>
<dbReference type="Pfam" id="PF00528">
    <property type="entry name" value="BPD_transp_1"/>
    <property type="match status" value="1"/>
</dbReference>
<evidence type="ECO:0000256" key="1">
    <source>
        <dbReference type="ARBA" id="ARBA00004429"/>
    </source>
</evidence>
<dbReference type="Gene3D" id="1.10.3720.10">
    <property type="entry name" value="MetI-like"/>
    <property type="match status" value="1"/>
</dbReference>
<feature type="transmembrane region" description="Helical" evidence="10">
    <location>
        <begin position="154"/>
        <end position="180"/>
    </location>
</feature>
<evidence type="ECO:0000259" key="11">
    <source>
        <dbReference type="PROSITE" id="PS50928"/>
    </source>
</evidence>
<evidence type="ECO:0000256" key="6">
    <source>
        <dbReference type="ARBA" id="ARBA00022692"/>
    </source>
</evidence>
<evidence type="ECO:0000313" key="13">
    <source>
        <dbReference type="Proteomes" id="UP000219573"/>
    </source>
</evidence>
<proteinExistence type="inferred from homology"/>
<comment type="subunit">
    <text evidence="2">The complex is composed of two ATP-binding proteins (UgpC), two transmembrane proteins (UgpA and UgpE) and a solute-binding protein (UgpB).</text>
</comment>
<dbReference type="InterPro" id="IPR050809">
    <property type="entry name" value="UgpAE/MalFG_permease"/>
</dbReference>
<keyword evidence="4" id="KW-1003">Cell membrane</keyword>
<evidence type="ECO:0000313" key="12">
    <source>
        <dbReference type="EMBL" id="SNY33938.1"/>
    </source>
</evidence>
<dbReference type="AlphaFoldDB" id="A0A285HDY4"/>
<comment type="similarity">
    <text evidence="10">Belongs to the binding-protein-dependent transport system permease family.</text>
</comment>
<feature type="transmembrane region" description="Helical" evidence="10">
    <location>
        <begin position="262"/>
        <end position="281"/>
    </location>
</feature>
<keyword evidence="8 10" id="KW-0472">Membrane</keyword>